<organism evidence="3 4">
    <name type="scientific">Arthrospiribacter ruber</name>
    <dbReference type="NCBI Taxonomy" id="2487934"/>
    <lineage>
        <taxon>Bacteria</taxon>
        <taxon>Pseudomonadati</taxon>
        <taxon>Bacteroidota</taxon>
        <taxon>Cytophagia</taxon>
        <taxon>Cytophagales</taxon>
        <taxon>Cyclobacteriaceae</taxon>
        <taxon>Arthrospiribacter</taxon>
    </lineage>
</organism>
<keyword evidence="4" id="KW-1185">Reference proteome</keyword>
<reference evidence="3 4" key="1">
    <citation type="journal article" date="2020" name="Syst. Appl. Microbiol.">
        <title>Arthrospiribacter ruber gen. nov., sp. nov., a novel bacterium isolated from Arthrospira cultures.</title>
        <authorList>
            <person name="Waleron M."/>
            <person name="Misztak A."/>
            <person name="Waleron M.M."/>
            <person name="Furmaniak M."/>
            <person name="Mrozik A."/>
            <person name="Waleron K."/>
        </authorList>
    </citation>
    <scope>NUCLEOTIDE SEQUENCE [LARGE SCALE GENOMIC DNA]</scope>
    <source>
        <strain evidence="3 4">DPMB0001</strain>
    </source>
</reference>
<feature type="chain" id="PRO_5037806990" evidence="1">
    <location>
        <begin position="26"/>
        <end position="1047"/>
    </location>
</feature>
<evidence type="ECO:0000313" key="4">
    <source>
        <dbReference type="Proteomes" id="UP000727490"/>
    </source>
</evidence>
<dbReference type="Pfam" id="PF17517">
    <property type="entry name" value="IgGFc_binding"/>
    <property type="match status" value="1"/>
</dbReference>
<dbReference type="RefSeq" id="WP_219286894.1">
    <property type="nucleotide sequence ID" value="NZ_RPHB01000001.1"/>
</dbReference>
<protein>
    <submittedName>
        <fullName evidence="3">PKD domain-containing protein</fullName>
    </submittedName>
</protein>
<evidence type="ECO:0000259" key="2">
    <source>
        <dbReference type="PROSITE" id="PS50093"/>
    </source>
</evidence>
<feature type="signal peptide" evidence="1">
    <location>
        <begin position="1"/>
        <end position="25"/>
    </location>
</feature>
<sequence length="1047" mass="115343">MRTQLILKFILLVSVLMYKSGHVEAQMSTVGKEFWFGYMDNFRVEGNTPENTALDYGIVIITASEQASGFLQYGTNTIDFNLNPGQQFVYRIEDFDILHRLAGVIENKGVYIKSDGNVAVHAFNERRRSADGTVILPISALGKDYYVTSHYEQMTANVSYNANFNDESTLLVVAVEEDTRIEITPSVNTLTGNAAGVPFTIQLNAGQSYQLKAKADLTGSRVRVVGDTVDDCKNLAVFGGNKWTSVGNCGAANDHLYQQMYPTTTWGSEYIHVSFEGRSSGELVKVLASENNTTVFINGENSGSINAGQFLTFDFPSDFTASIQTSKPSGVTSFSKSQECNNPAEAFYLDGDPFMVTYSPNEQLLSSITFNAIQLPSINRHYVNIIVKSDDSDQTLLDGQLIGNSFQPVPENPQFSFTRLPINQGVHSLSNPGGFIAYVYGFGEIESYGYVTGASLDNLNFEIEPEYDFEVEGERVACLNQSGLWEIYPENDVFTYFVWEFGDGSDAQVGKSVEHIYKEAGIYEVKVVASISEFRCDLQEEIIFEVTVLETEGEIAGLSSVCPDVEELNYGFFSDLPYSKVEWIAEGGEVLEVSTNGNRAKVAWGVTNPNAVLIAIPYTEEGCPGEEIRFPVTISEVIIADDIEGEQKICFDQDSIFTYSVPNPSDSRAYSWEVVNGEIVGSDNEATVRVRWNQENTQGELSYTATSNLNPDCFGVSETLVVEVAGSFIVEIEEIINVDCFDDQSGKVSLTISGGEAPFEYRWSHDPSLNSSVAEDLPAGIYSVTILDSFGCERVLDDISVSQPEMLEVDRIDMFAPSCFGLEDGEAIVHLIGGVLPYRVDQLSNVLVEDDHIRVFDLAPGDHSILVLDANDCQLEVNFGVEVTQPETFDVRIQKPTCPGEANGELIALPDVRFGPVSYFWEFDNSTDAVLEGVPSGEFEVKVTDSRGCISLGTGIMPEEGPQVRMPTGYRPDQGLYAGVSNCDTSFRLSIFNRWGQLVYSGEEGWNGKIGNSDAGPGSYSYVVQYTYFLEGVQKTDEHRGVFTLIR</sequence>
<proteinExistence type="predicted"/>
<name>A0A951ISV2_9BACT</name>
<dbReference type="PROSITE" id="PS50093">
    <property type="entry name" value="PKD"/>
    <property type="match status" value="1"/>
</dbReference>
<dbReference type="InterPro" id="IPR045829">
    <property type="entry name" value="PKD_6"/>
</dbReference>
<dbReference type="Pfam" id="PF18911">
    <property type="entry name" value="PKD_4"/>
    <property type="match status" value="1"/>
</dbReference>
<dbReference type="PANTHER" id="PTHR46534">
    <property type="entry name" value="IGGFC_BINDING DOMAIN-CONTAINING PROTEIN"/>
    <property type="match status" value="1"/>
</dbReference>
<comment type="caution">
    <text evidence="3">The sequence shown here is derived from an EMBL/GenBank/DDBJ whole genome shotgun (WGS) entry which is preliminary data.</text>
</comment>
<dbReference type="EMBL" id="RPHB01000001">
    <property type="protein sequence ID" value="MBW3466753.1"/>
    <property type="molecule type" value="Genomic_DNA"/>
</dbReference>
<dbReference type="AlphaFoldDB" id="A0A951ISV2"/>
<dbReference type="InterPro" id="IPR035234">
    <property type="entry name" value="IgGFc-bd_N"/>
</dbReference>
<gene>
    <name evidence="3" type="ORF">EGN73_02835</name>
</gene>
<dbReference type="PANTHER" id="PTHR46534:SF1">
    <property type="entry name" value="IGGFC-BINDING PROTEIN N-TERMINAL DOMAIN-CONTAINING PROTEIN"/>
    <property type="match status" value="1"/>
</dbReference>
<dbReference type="InterPro" id="IPR000601">
    <property type="entry name" value="PKD_dom"/>
</dbReference>
<feature type="domain" description="PKD" evidence="2">
    <location>
        <begin position="497"/>
        <end position="530"/>
    </location>
</feature>
<dbReference type="Pfam" id="PF19408">
    <property type="entry name" value="PKD_6"/>
    <property type="match status" value="1"/>
</dbReference>
<dbReference type="CDD" id="cd00146">
    <property type="entry name" value="PKD"/>
    <property type="match status" value="1"/>
</dbReference>
<evidence type="ECO:0000256" key="1">
    <source>
        <dbReference type="SAM" id="SignalP"/>
    </source>
</evidence>
<dbReference type="Proteomes" id="UP000727490">
    <property type="component" value="Unassembled WGS sequence"/>
</dbReference>
<keyword evidence="1" id="KW-0732">Signal</keyword>
<evidence type="ECO:0000313" key="3">
    <source>
        <dbReference type="EMBL" id="MBW3466753.1"/>
    </source>
</evidence>
<dbReference type="InterPro" id="IPR025667">
    <property type="entry name" value="SprB_repeat"/>
</dbReference>
<dbReference type="Pfam" id="PF13573">
    <property type="entry name" value="SprB"/>
    <property type="match status" value="1"/>
</dbReference>
<accession>A0A951ISV2</accession>